<evidence type="ECO:0000313" key="3">
    <source>
        <dbReference type="Proteomes" id="UP000441797"/>
    </source>
</evidence>
<dbReference type="Proteomes" id="UP000441797">
    <property type="component" value="Unassembled WGS sequence"/>
</dbReference>
<protein>
    <recommendedName>
        <fullName evidence="1">RES domain-containing protein</fullName>
    </recommendedName>
</protein>
<feature type="domain" description="RES" evidence="1">
    <location>
        <begin position="35"/>
        <end position="178"/>
    </location>
</feature>
<sequence length="204" mass="22838">MASKEPLEEPLAPHPEPLPNFGSRLLPVVESNDPWYRLNPVRYESALYFDRSGKGRFDAPEQGSSILYVGADEYAAFIECFGRAHGARGVAELALKERNLVRIRSARPLILADLTGSGLVKLGADSRIASGPYLMARKWAQAIWEHKSAVDGVRYHSRHDDTRICCGLFDRTRSLLREENLGNLVEQHPVLLAQILAHYDYGLL</sequence>
<gene>
    <name evidence="2" type="ORF">BWI75_23970</name>
</gene>
<proteinExistence type="predicted"/>
<dbReference type="InterPro" id="IPR014914">
    <property type="entry name" value="RES_dom"/>
</dbReference>
<evidence type="ECO:0000313" key="2">
    <source>
        <dbReference type="EMBL" id="MUL39269.1"/>
    </source>
</evidence>
<dbReference type="EMBL" id="NAPY01000070">
    <property type="protein sequence ID" value="MUL39269.1"/>
    <property type="molecule type" value="Genomic_DNA"/>
</dbReference>
<keyword evidence="3" id="KW-1185">Reference proteome</keyword>
<name>A0A6N8G2D8_9CHRO</name>
<reference evidence="2 3" key="1">
    <citation type="journal article" date="2019" name="Front. Microbiol.">
        <title>Genomic Features for Desiccation Tolerance and Sugar Biosynthesis in the Extremophile Gloeocapsopsis sp. UTEX B3054.</title>
        <authorList>
            <person name="Urrejola C."/>
            <person name="Alcorta J."/>
            <person name="Salas L."/>
            <person name="Vasquez M."/>
            <person name="Polz M.F."/>
            <person name="Vicuna R."/>
            <person name="Diez B."/>
        </authorList>
    </citation>
    <scope>NUCLEOTIDE SEQUENCE [LARGE SCALE GENOMIC DNA]</scope>
    <source>
        <strain evidence="2 3">1H9</strain>
    </source>
</reference>
<dbReference type="OrthoDB" id="425502at2"/>
<evidence type="ECO:0000259" key="1">
    <source>
        <dbReference type="Pfam" id="PF08808"/>
    </source>
</evidence>
<dbReference type="RefSeq" id="WP_105221722.1">
    <property type="nucleotide sequence ID" value="NZ_CAWNSU010000111.1"/>
</dbReference>
<organism evidence="2 3">
    <name type="scientific">Gloeocapsopsis dulcis AAB1 = 1H9</name>
    <dbReference type="NCBI Taxonomy" id="1433147"/>
    <lineage>
        <taxon>Bacteria</taxon>
        <taxon>Bacillati</taxon>
        <taxon>Cyanobacteriota</taxon>
        <taxon>Cyanophyceae</taxon>
        <taxon>Oscillatoriophycideae</taxon>
        <taxon>Chroococcales</taxon>
        <taxon>Chroococcaceae</taxon>
        <taxon>Gloeocapsopsis</taxon>
        <taxon>Gloeocapsopsis dulcis</taxon>
    </lineage>
</organism>
<dbReference type="Pfam" id="PF08808">
    <property type="entry name" value="RES"/>
    <property type="match status" value="1"/>
</dbReference>
<dbReference type="AlphaFoldDB" id="A0A6N8G2D8"/>
<accession>A0A6N8G2D8</accession>
<comment type="caution">
    <text evidence="2">The sequence shown here is derived from an EMBL/GenBank/DDBJ whole genome shotgun (WGS) entry which is preliminary data.</text>
</comment>